<accession>A0A3R9N7J4</accession>
<organism evidence="1 2">
    <name type="scientific">Hymenobacter rigui</name>
    <dbReference type="NCBI Taxonomy" id="334424"/>
    <lineage>
        <taxon>Bacteria</taxon>
        <taxon>Pseudomonadati</taxon>
        <taxon>Bacteroidota</taxon>
        <taxon>Cytophagia</taxon>
        <taxon>Cytophagales</taxon>
        <taxon>Hymenobacteraceae</taxon>
        <taxon>Hymenobacter</taxon>
    </lineage>
</organism>
<proteinExistence type="predicted"/>
<name>A0A3R9N7J4_9BACT</name>
<reference evidence="1 2" key="1">
    <citation type="submission" date="2018-12" db="EMBL/GenBank/DDBJ databases">
        <authorList>
            <person name="Feng G."/>
            <person name="Zhu H."/>
        </authorList>
    </citation>
    <scope>NUCLEOTIDE SEQUENCE [LARGE SCALE GENOMIC DNA]</scope>
    <source>
        <strain evidence="1 2">KCTC 12533</strain>
    </source>
</reference>
<sequence length="103" mass="11364">MSSKKLSTPDDLNAYASNRAFIRIFKYKPLNQYDHLICVDGDRGQGTTGEVAYLIISEEAYNAIAELHPIAQREAGLNRSELFEVGSVIDLVKTHTPAPVIEG</sequence>
<dbReference type="Proteomes" id="UP000273500">
    <property type="component" value="Unassembled WGS sequence"/>
</dbReference>
<dbReference type="OrthoDB" id="886642at2"/>
<dbReference type="AlphaFoldDB" id="A0A3R9N7J4"/>
<comment type="caution">
    <text evidence="1">The sequence shown here is derived from an EMBL/GenBank/DDBJ whole genome shotgun (WGS) entry which is preliminary data.</text>
</comment>
<protein>
    <submittedName>
        <fullName evidence="1">Uncharacterized protein</fullName>
    </submittedName>
</protein>
<dbReference type="RefSeq" id="WP_125418792.1">
    <property type="nucleotide sequence ID" value="NZ_RWIT01000002.1"/>
</dbReference>
<dbReference type="EMBL" id="RWIT01000002">
    <property type="protein sequence ID" value="RSK50094.1"/>
    <property type="molecule type" value="Genomic_DNA"/>
</dbReference>
<gene>
    <name evidence="1" type="ORF">EI291_05435</name>
</gene>
<keyword evidence="2" id="KW-1185">Reference proteome</keyword>
<evidence type="ECO:0000313" key="1">
    <source>
        <dbReference type="EMBL" id="RSK50094.1"/>
    </source>
</evidence>
<evidence type="ECO:0000313" key="2">
    <source>
        <dbReference type="Proteomes" id="UP000273500"/>
    </source>
</evidence>